<dbReference type="NCBIfam" id="TIGR03344">
    <property type="entry name" value="VI_effect_Hcp1"/>
    <property type="match status" value="1"/>
</dbReference>
<dbReference type="Proteomes" id="UP001238179">
    <property type="component" value="Chromosome"/>
</dbReference>
<dbReference type="InterPro" id="IPR008514">
    <property type="entry name" value="T6SS_Hcp"/>
</dbReference>
<dbReference type="EMBL" id="AP027080">
    <property type="protein sequence ID" value="BDU73726.1"/>
    <property type="molecule type" value="Genomic_DNA"/>
</dbReference>
<organism evidence="1 2">
    <name type="scientific">Mesoterricola silvestris</name>
    <dbReference type="NCBI Taxonomy" id="2927979"/>
    <lineage>
        <taxon>Bacteria</taxon>
        <taxon>Pseudomonadati</taxon>
        <taxon>Acidobacteriota</taxon>
        <taxon>Holophagae</taxon>
        <taxon>Holophagales</taxon>
        <taxon>Holophagaceae</taxon>
        <taxon>Mesoterricola</taxon>
    </lineage>
</organism>
<reference evidence="2" key="1">
    <citation type="journal article" date="2023" name="Int. J. Syst. Evol. Microbiol.">
        <title>Mesoterricola silvestris gen. nov., sp. nov., Mesoterricola sediminis sp. nov., Geothrix oryzae sp. nov., Geothrix edaphica sp. nov., Geothrix rubra sp. nov., and Geothrix limicola sp. nov., six novel members of Acidobacteriota isolated from soils.</title>
        <authorList>
            <person name="Itoh H."/>
            <person name="Sugisawa Y."/>
            <person name="Mise K."/>
            <person name="Xu Z."/>
            <person name="Kuniyasu M."/>
            <person name="Ushijima N."/>
            <person name="Kawano K."/>
            <person name="Kobayashi E."/>
            <person name="Shiratori Y."/>
            <person name="Masuda Y."/>
            <person name="Senoo K."/>
        </authorList>
    </citation>
    <scope>NUCLEOTIDE SEQUENCE [LARGE SCALE GENOMIC DNA]</scope>
    <source>
        <strain evidence="2">W79</strain>
    </source>
</reference>
<evidence type="ECO:0000313" key="1">
    <source>
        <dbReference type="EMBL" id="BDU73726.1"/>
    </source>
</evidence>
<protein>
    <submittedName>
        <fullName evidence="1">Type VI secretion protein</fullName>
    </submittedName>
</protein>
<name>A0AA48GXK2_9BACT</name>
<keyword evidence="2" id="KW-1185">Reference proteome</keyword>
<dbReference type="Pfam" id="PF05638">
    <property type="entry name" value="T6SS_HCP"/>
    <property type="match status" value="1"/>
</dbReference>
<dbReference type="RefSeq" id="WP_316412395.1">
    <property type="nucleotide sequence ID" value="NZ_AP027080.1"/>
</dbReference>
<dbReference type="InterPro" id="IPR036624">
    <property type="entry name" value="Hcp1-lik_sf"/>
</dbReference>
<dbReference type="SUPFAM" id="SSF141452">
    <property type="entry name" value="Hcp1-like"/>
    <property type="match status" value="1"/>
</dbReference>
<dbReference type="PANTHER" id="PTHR34319">
    <property type="entry name" value="MAJOR EXPORTED PROTEIN"/>
    <property type="match status" value="1"/>
</dbReference>
<accession>A0AA48GXK2</accession>
<dbReference type="AlphaFoldDB" id="A0AA48GXK2"/>
<proteinExistence type="predicted"/>
<sequence>MPMPIHLKLKGTKQGAIQGSCTMKGREGTILVQGLEHSIDIPKSPQTGLPTGKRVHGALTITKETDKSSPKLLQALCSGEQLTEVELEFFRIKPSGEEEKYYTIKLTNAIIVGVRTWFPNCLQTETKAFGHLEDISFTYSGIRWTWVPDGIEAEDSWDAPKA</sequence>
<dbReference type="Gene3D" id="2.30.110.20">
    <property type="entry name" value="Hcp1-like"/>
    <property type="match status" value="1"/>
</dbReference>
<dbReference type="KEGG" id="msil:METEAL_29000"/>
<dbReference type="InterPro" id="IPR052947">
    <property type="entry name" value="T6SS_Hcp1_domain"/>
</dbReference>
<gene>
    <name evidence="1" type="primary">tssD</name>
    <name evidence="1" type="ORF">METEAL_29000</name>
</gene>
<dbReference type="PANTHER" id="PTHR34319:SF6">
    <property type="entry name" value="MAJOR EXPORTED PROTEIN"/>
    <property type="match status" value="1"/>
</dbReference>
<evidence type="ECO:0000313" key="2">
    <source>
        <dbReference type="Proteomes" id="UP001238179"/>
    </source>
</evidence>